<accession>E7RZG4</accession>
<keyword evidence="2" id="KW-1185">Reference proteome</keyword>
<dbReference type="HOGENOM" id="CLU_3185283_0_0_4"/>
<proteinExistence type="predicted"/>
<dbReference type="RefSeq" id="WP_005674455.1">
    <property type="nucleotide sequence ID" value="NZ_CP146288.1"/>
</dbReference>
<reference evidence="1 2" key="1">
    <citation type="submission" date="2010-12" db="EMBL/GenBank/DDBJ databases">
        <authorList>
            <person name="Muzny D."/>
            <person name="Qin X."/>
            <person name="Deng J."/>
            <person name="Jiang H."/>
            <person name="Liu Y."/>
            <person name="Qu J."/>
            <person name="Song X.-Z."/>
            <person name="Zhang L."/>
            <person name="Thornton R."/>
            <person name="Coyle M."/>
            <person name="Francisco L."/>
            <person name="Jackson L."/>
            <person name="Javaid M."/>
            <person name="Korchina V."/>
            <person name="Kovar C."/>
            <person name="Mata R."/>
            <person name="Mathew T."/>
            <person name="Ngo R."/>
            <person name="Nguyen L."/>
            <person name="Nguyen N."/>
            <person name="Okwuonu G."/>
            <person name="Ongeri F."/>
            <person name="Pham C."/>
            <person name="Simmons D."/>
            <person name="Wilczek-Boney K."/>
            <person name="Hale W."/>
            <person name="Jakkamsetti A."/>
            <person name="Pham P."/>
            <person name="Ruth R."/>
            <person name="San Lucas F."/>
            <person name="Warren J."/>
            <person name="Zhang J."/>
            <person name="Zhao Z."/>
            <person name="Zhou C."/>
            <person name="Zhu D."/>
            <person name="Lee S."/>
            <person name="Bess C."/>
            <person name="Blankenburg K."/>
            <person name="Forbes L."/>
            <person name="Fu Q."/>
            <person name="Gubbala S."/>
            <person name="Hirani K."/>
            <person name="Jayaseelan J.C."/>
            <person name="Lara F."/>
            <person name="Munidasa M."/>
            <person name="Palculict T."/>
            <person name="Patil S."/>
            <person name="Pu L.-L."/>
            <person name="Saada N."/>
            <person name="Tang L."/>
            <person name="Weissenberger G."/>
            <person name="Zhu Y."/>
            <person name="Hemphill L."/>
            <person name="Shang Y."/>
            <person name="Youmans B."/>
            <person name="Ayvaz T."/>
            <person name="Ross M."/>
            <person name="Santibanez J."/>
            <person name="Aqrawi P."/>
            <person name="Gross S."/>
            <person name="Joshi V."/>
            <person name="Fowler G."/>
            <person name="Nazareth L."/>
            <person name="Reid J."/>
            <person name="Worley K."/>
            <person name="Petrosino J."/>
            <person name="Highlander S."/>
            <person name="Gibbs R."/>
        </authorList>
    </citation>
    <scope>NUCLEOTIDE SEQUENCE [LARGE SCALE GENOMIC DNA]</scope>
    <source>
        <strain evidence="1 2">ATCC 51599</strain>
    </source>
</reference>
<dbReference type="STRING" id="887898.HMPREF0551_2073"/>
<dbReference type="EMBL" id="AEQP01000022">
    <property type="protein sequence ID" value="EFV93958.1"/>
    <property type="molecule type" value="Genomic_DNA"/>
</dbReference>
<gene>
    <name evidence="1" type="ORF">HMPREF0551_2073</name>
</gene>
<dbReference type="Proteomes" id="UP000011021">
    <property type="component" value="Unassembled WGS sequence"/>
</dbReference>
<evidence type="ECO:0000313" key="1">
    <source>
        <dbReference type="EMBL" id="EFV93958.1"/>
    </source>
</evidence>
<evidence type="ECO:0000313" key="2">
    <source>
        <dbReference type="Proteomes" id="UP000011021"/>
    </source>
</evidence>
<protein>
    <submittedName>
        <fullName evidence="1">Uncharacterized protein</fullName>
    </submittedName>
</protein>
<comment type="caution">
    <text evidence="1">The sequence shown here is derived from an EMBL/GenBank/DDBJ whole genome shotgun (WGS) entry which is preliminary data.</text>
</comment>
<organism evidence="1 2">
    <name type="scientific">Lautropia mirabilis ATCC 51599</name>
    <dbReference type="NCBI Taxonomy" id="887898"/>
    <lineage>
        <taxon>Bacteria</taxon>
        <taxon>Pseudomonadati</taxon>
        <taxon>Pseudomonadota</taxon>
        <taxon>Betaproteobacteria</taxon>
        <taxon>Burkholderiales</taxon>
        <taxon>Burkholderiaceae</taxon>
        <taxon>Lautropia</taxon>
    </lineage>
</organism>
<sequence>MKVVYSDLAGSQLREILAYFRREFGIIIIVAVFSAGTNIDYSDIID</sequence>
<name>E7RZG4_9BURK</name>
<dbReference type="AlphaFoldDB" id="E7RZG4"/>